<keyword evidence="4 5" id="KW-0067">ATP-binding</keyword>
<dbReference type="Pfam" id="PF00005">
    <property type="entry name" value="ABC_tran"/>
    <property type="match status" value="1"/>
</dbReference>
<evidence type="ECO:0000259" key="6">
    <source>
        <dbReference type="PROSITE" id="PS50893"/>
    </source>
</evidence>
<proteinExistence type="inferred from homology"/>
<dbReference type="SUPFAM" id="SSF52540">
    <property type="entry name" value="P-loop containing nucleoside triphosphate hydrolases"/>
    <property type="match status" value="1"/>
</dbReference>
<dbReference type="Gene3D" id="3.40.50.300">
    <property type="entry name" value="P-loop containing nucleotide triphosphate hydrolases"/>
    <property type="match status" value="1"/>
</dbReference>
<evidence type="ECO:0000313" key="8">
    <source>
        <dbReference type="Proteomes" id="UP001623232"/>
    </source>
</evidence>
<dbReference type="GO" id="GO:0005524">
    <property type="term" value="F:ATP binding"/>
    <property type="evidence" value="ECO:0007669"/>
    <property type="project" value="UniProtKB-KW"/>
</dbReference>
<feature type="domain" description="ABC transporter" evidence="6">
    <location>
        <begin position="29"/>
        <end position="265"/>
    </location>
</feature>
<dbReference type="PROSITE" id="PS00211">
    <property type="entry name" value="ABC_TRANSPORTER_1"/>
    <property type="match status" value="1"/>
</dbReference>
<keyword evidence="8" id="KW-1185">Reference proteome</keyword>
<dbReference type="Proteomes" id="UP001623232">
    <property type="component" value="Chromosome"/>
</dbReference>
<keyword evidence="5" id="KW-0997">Cell inner membrane</keyword>
<dbReference type="RefSeq" id="WP_406645749.1">
    <property type="nucleotide sequence ID" value="NZ_CP123584.1"/>
</dbReference>
<gene>
    <name evidence="7" type="ORF">QEZ52_17435</name>
</gene>
<comment type="subcellular location">
    <subcellularLocation>
        <location evidence="5">Cell inner membrane</location>
        <topology evidence="5">Peripheral membrane protein</topology>
    </subcellularLocation>
</comment>
<dbReference type="NCBIfam" id="TIGR01186">
    <property type="entry name" value="proV"/>
    <property type="match status" value="1"/>
</dbReference>
<comment type="similarity">
    <text evidence="1 5">Belongs to the ABC transporter superfamily.</text>
</comment>
<evidence type="ECO:0000256" key="4">
    <source>
        <dbReference type="ARBA" id="ARBA00022840"/>
    </source>
</evidence>
<name>A0ABZ2XRN4_9RHOB</name>
<keyword evidence="5" id="KW-0472">Membrane</keyword>
<dbReference type="InterPro" id="IPR003439">
    <property type="entry name" value="ABC_transporter-like_ATP-bd"/>
</dbReference>
<accession>A0ABZ2XRN4</accession>
<evidence type="ECO:0000256" key="2">
    <source>
        <dbReference type="ARBA" id="ARBA00022448"/>
    </source>
</evidence>
<dbReference type="InterPro" id="IPR003593">
    <property type="entry name" value="AAA+_ATPase"/>
</dbReference>
<keyword evidence="2 5" id="KW-0813">Transport</keyword>
<dbReference type="InterPro" id="IPR051921">
    <property type="entry name" value="ABC_osmolyte_uptake_ATP-bind"/>
</dbReference>
<comment type="subunit">
    <text evidence="5">The complex is probably composed of two ATP-binding proteins, two transmembrane proteins and a solute-binding protein.</text>
</comment>
<dbReference type="SMART" id="SM00382">
    <property type="entry name" value="AAA"/>
    <property type="match status" value="1"/>
</dbReference>
<protein>
    <recommendedName>
        <fullName evidence="5">Quaternary amine transport ATP-binding protein</fullName>
        <ecNumber evidence="5">7.6.2.9</ecNumber>
    </recommendedName>
</protein>
<sequence length="340" mass="37433">MTAKTKLSCRNVWKLYGADADGFLHQNPAPSGDDIKRAGIIGAVRQASIDIAEGEIFIIMGLSGSGKSTLVRCLSRLIEPTGGEVLFDGVDLLRATEQELIEIRRHKMGMVFQHFALLPHLTVLQNVMFPLTIQDTPKAEANAKAREVVELVGLKGREDYYPRELSGGQQQRVGIARSLVTEPDLWFLDEPFSALDPLIRREMQDEFLRLQARLHKTIVFITHDFEEAVRLADRIAIMKDGEIIQVATPEELVMNPATDYVAEFTKHIPRSKVLTVAGLMTRGGTGEGEPIVHTTRVSEVAERVISADAPVPVCDENGLHVGSIDRKAIAHVLFGSGDPA</sequence>
<evidence type="ECO:0000256" key="5">
    <source>
        <dbReference type="RuleBase" id="RU369116"/>
    </source>
</evidence>
<dbReference type="EMBL" id="CP123584">
    <property type="protein sequence ID" value="WZK88363.1"/>
    <property type="molecule type" value="Genomic_DNA"/>
</dbReference>
<keyword evidence="3 5" id="KW-0547">Nucleotide-binding</keyword>
<reference evidence="7 8" key="1">
    <citation type="submission" date="2023-04" db="EMBL/GenBank/DDBJ databases">
        <title>Complete genome sequence of Alisedimentitalea scapharcae.</title>
        <authorList>
            <person name="Rong J.-C."/>
            <person name="Yi M.-L."/>
            <person name="Zhao Q."/>
        </authorList>
    </citation>
    <scope>NUCLEOTIDE SEQUENCE [LARGE SCALE GENOMIC DNA]</scope>
    <source>
        <strain evidence="7 8">KCTC 42119</strain>
    </source>
</reference>
<organism evidence="7 8">
    <name type="scientific">Aliisedimentitalea scapharcae</name>
    <dbReference type="NCBI Taxonomy" id="1524259"/>
    <lineage>
        <taxon>Bacteria</taxon>
        <taxon>Pseudomonadati</taxon>
        <taxon>Pseudomonadota</taxon>
        <taxon>Alphaproteobacteria</taxon>
        <taxon>Rhodobacterales</taxon>
        <taxon>Roseobacteraceae</taxon>
        <taxon>Aliisedimentitalea</taxon>
    </lineage>
</organism>
<dbReference type="EC" id="7.6.2.9" evidence="5"/>
<comment type="catalytic activity">
    <reaction evidence="5">
        <text>a quaternary ammonium(out) + ATP + H2O = a quaternary ammonium(in) + ADP + phosphate + H(+)</text>
        <dbReference type="Rhea" id="RHEA:11036"/>
        <dbReference type="ChEBI" id="CHEBI:15377"/>
        <dbReference type="ChEBI" id="CHEBI:15378"/>
        <dbReference type="ChEBI" id="CHEBI:30616"/>
        <dbReference type="ChEBI" id="CHEBI:35267"/>
        <dbReference type="ChEBI" id="CHEBI:43474"/>
        <dbReference type="ChEBI" id="CHEBI:456216"/>
    </reaction>
</comment>
<evidence type="ECO:0000256" key="1">
    <source>
        <dbReference type="ARBA" id="ARBA00005417"/>
    </source>
</evidence>
<dbReference type="InterPro" id="IPR027417">
    <property type="entry name" value="P-loop_NTPase"/>
</dbReference>
<dbReference type="InterPro" id="IPR005892">
    <property type="entry name" value="Gly-betaine_transp_ATP-bd"/>
</dbReference>
<dbReference type="PANTHER" id="PTHR43869">
    <property type="entry name" value="GLYCINE BETAINE/PROLINE BETAINE TRANSPORT SYSTEM ATP-BINDING PROTEIN PROV"/>
    <property type="match status" value="1"/>
</dbReference>
<dbReference type="CDD" id="cd03294">
    <property type="entry name" value="ABC_Pro_Gly_Betaine"/>
    <property type="match status" value="1"/>
</dbReference>
<evidence type="ECO:0000256" key="3">
    <source>
        <dbReference type="ARBA" id="ARBA00022741"/>
    </source>
</evidence>
<dbReference type="PROSITE" id="PS50893">
    <property type="entry name" value="ABC_TRANSPORTER_2"/>
    <property type="match status" value="1"/>
</dbReference>
<keyword evidence="5" id="KW-1003">Cell membrane</keyword>
<evidence type="ECO:0000313" key="7">
    <source>
        <dbReference type="EMBL" id="WZK88363.1"/>
    </source>
</evidence>
<dbReference type="InterPro" id="IPR017871">
    <property type="entry name" value="ABC_transporter-like_CS"/>
</dbReference>
<dbReference type="PANTHER" id="PTHR43869:SF1">
    <property type="entry name" value="GLYCINE BETAINE_PROLINE BETAINE TRANSPORT SYSTEM ATP-BINDING PROTEIN PROV"/>
    <property type="match status" value="1"/>
</dbReference>